<feature type="compositionally biased region" description="Basic residues" evidence="1">
    <location>
        <begin position="32"/>
        <end position="49"/>
    </location>
</feature>
<accession>A0AAV1B1A8</accession>
<dbReference type="AlphaFoldDB" id="A0AAV1B1A8"/>
<reference evidence="2 3" key="1">
    <citation type="submission" date="2023-01" db="EMBL/GenBank/DDBJ databases">
        <authorList>
            <person name="Kreplak J."/>
        </authorList>
    </citation>
    <scope>NUCLEOTIDE SEQUENCE [LARGE SCALE GENOMIC DNA]</scope>
</reference>
<sequence length="165" mass="18800">MKPRVSESSSRVDKEESIHDNVPLRMVAPSNFHKKKGKRTGVRKRKTFKKVSSSAYEQSEHDMDTIMRDIDSYTNDDIESDDIHTYQHVKHNVVPFGKTSGETYEPHSEPSPITVNVSVFNECLNGILDGKDVTSYSSSDEEPQMKRTKVQRNKSVVADKKINNK</sequence>
<dbReference type="EMBL" id="OX451741">
    <property type="protein sequence ID" value="CAI8616132.1"/>
    <property type="molecule type" value="Genomic_DNA"/>
</dbReference>
<feature type="region of interest" description="Disordered" evidence="1">
    <location>
        <begin position="1"/>
        <end position="63"/>
    </location>
</feature>
<feature type="compositionally biased region" description="Basic and acidic residues" evidence="1">
    <location>
        <begin position="10"/>
        <end position="19"/>
    </location>
</feature>
<dbReference type="Proteomes" id="UP001157006">
    <property type="component" value="Chromosome 6"/>
</dbReference>
<gene>
    <name evidence="2" type="ORF">VFH_VI014800</name>
</gene>
<name>A0AAV1B1A8_VICFA</name>
<keyword evidence="3" id="KW-1185">Reference proteome</keyword>
<protein>
    <submittedName>
        <fullName evidence="2">Uncharacterized protein</fullName>
    </submittedName>
</protein>
<evidence type="ECO:0000313" key="3">
    <source>
        <dbReference type="Proteomes" id="UP001157006"/>
    </source>
</evidence>
<evidence type="ECO:0000313" key="2">
    <source>
        <dbReference type="EMBL" id="CAI8616132.1"/>
    </source>
</evidence>
<organism evidence="2 3">
    <name type="scientific">Vicia faba</name>
    <name type="common">Broad bean</name>
    <name type="synonym">Faba vulgaris</name>
    <dbReference type="NCBI Taxonomy" id="3906"/>
    <lineage>
        <taxon>Eukaryota</taxon>
        <taxon>Viridiplantae</taxon>
        <taxon>Streptophyta</taxon>
        <taxon>Embryophyta</taxon>
        <taxon>Tracheophyta</taxon>
        <taxon>Spermatophyta</taxon>
        <taxon>Magnoliopsida</taxon>
        <taxon>eudicotyledons</taxon>
        <taxon>Gunneridae</taxon>
        <taxon>Pentapetalae</taxon>
        <taxon>rosids</taxon>
        <taxon>fabids</taxon>
        <taxon>Fabales</taxon>
        <taxon>Fabaceae</taxon>
        <taxon>Papilionoideae</taxon>
        <taxon>50 kb inversion clade</taxon>
        <taxon>NPAAA clade</taxon>
        <taxon>Hologalegina</taxon>
        <taxon>IRL clade</taxon>
        <taxon>Fabeae</taxon>
        <taxon>Vicia</taxon>
    </lineage>
</organism>
<evidence type="ECO:0000256" key="1">
    <source>
        <dbReference type="SAM" id="MobiDB-lite"/>
    </source>
</evidence>
<proteinExistence type="predicted"/>
<feature type="region of interest" description="Disordered" evidence="1">
    <location>
        <begin position="130"/>
        <end position="165"/>
    </location>
</feature>